<dbReference type="EMBL" id="CP001398">
    <property type="protein sequence ID" value="ACS33798.1"/>
    <property type="molecule type" value="Genomic_DNA"/>
</dbReference>
<gene>
    <name evidence="1" type="ordered locus">TGAM_1296</name>
</gene>
<accession>C5A6D6</accession>
<dbReference type="GeneID" id="7988355"/>
<reference evidence="1 2" key="1">
    <citation type="journal article" date="2007" name="Genome Biol.">
        <title>Genome analysis and genome-wide proteomics of Thermococcus gammatolerans, the most radioresistant organism known amongst the Archaea.</title>
        <authorList>
            <person name="Zivanovic Y."/>
            <person name="Armengaud J."/>
            <person name="Lagorce A."/>
            <person name="Leplat C."/>
            <person name="Guerin P."/>
            <person name="Dutertre M."/>
            <person name="Anthouard V."/>
            <person name="Forterre P."/>
            <person name="Wincker P."/>
            <person name="Confalonieri F."/>
        </authorList>
    </citation>
    <scope>NUCLEOTIDE SEQUENCE [LARGE SCALE GENOMIC DNA]</scope>
    <source>
        <strain evidence="2">DSM 15229 / JCM 11827 / EJ3</strain>
    </source>
</reference>
<dbReference type="RefSeq" id="WP_015858910.1">
    <property type="nucleotide sequence ID" value="NC_012804.1"/>
</dbReference>
<dbReference type="AlphaFoldDB" id="C5A6D6"/>
<protein>
    <submittedName>
        <fullName evidence="1">CRISPR-associated protein, Cas4 family</fullName>
    </submittedName>
</protein>
<dbReference type="Pfam" id="PF09703">
    <property type="entry name" value="Cas_Csa4"/>
    <property type="match status" value="1"/>
</dbReference>
<dbReference type="STRING" id="593117.TGAM_1296"/>
<sequence length="348" mass="39537">METYQTPSVDGIFDLYVAYGYVEALVRGGAKEVTLIPRGTLEGGYYSVRGDGDFRSGLIGALKEMLSLHYAFGNYRYSREGVKVISDADFSAGANVNNTYWDSVPSRLRDVREKLKEGKKLGGKYPLPITLMPSAGKFIPKHMGVQGGNPLKIDPLNYALAWVGFHYYTPYIRYTKGTRTWVHIYQVAPQEELNLFEVLALKDLKKHFPHYYEANMSYLSNPRLALFYHILHTESLGAVEEVTRKFLLVRSYTLERDGNNQAIRSYGEEDLGKLMDFLWELKKRSTYHTVRFFDALLRKESEAVLAVIDAVINDRPEGLYQGLRIAKRAGITPPQSVVEGMEAFIDET</sequence>
<evidence type="ECO:0000313" key="2">
    <source>
        <dbReference type="Proteomes" id="UP000001488"/>
    </source>
</evidence>
<dbReference type="NCBIfam" id="TIGR01914">
    <property type="entry name" value="cas_Csa4"/>
    <property type="match status" value="1"/>
</dbReference>
<dbReference type="Proteomes" id="UP000001488">
    <property type="component" value="Chromosome"/>
</dbReference>
<evidence type="ECO:0000313" key="1">
    <source>
        <dbReference type="EMBL" id="ACS33798.1"/>
    </source>
</evidence>
<keyword evidence="2" id="KW-1185">Reference proteome</keyword>
<dbReference type="eggNOG" id="arCOG01441">
    <property type="taxonomic scope" value="Archaea"/>
</dbReference>
<dbReference type="PATRIC" id="fig|593117.10.peg.1294"/>
<organism evidence="1 2">
    <name type="scientific">Thermococcus gammatolerans (strain DSM 15229 / JCM 11827 / EJ3)</name>
    <dbReference type="NCBI Taxonomy" id="593117"/>
    <lineage>
        <taxon>Archaea</taxon>
        <taxon>Methanobacteriati</taxon>
        <taxon>Methanobacteriota</taxon>
        <taxon>Thermococci</taxon>
        <taxon>Thermococcales</taxon>
        <taxon>Thermococcaceae</taxon>
        <taxon>Thermococcus</taxon>
    </lineage>
</organism>
<dbReference type="OrthoDB" id="98919at2157"/>
<dbReference type="KEGG" id="tga:TGAM_1296"/>
<dbReference type="InterPro" id="IPR010184">
    <property type="entry name" value="CRISPR-assoc_prot_MJ0385"/>
</dbReference>
<proteinExistence type="predicted"/>
<dbReference type="HOGENOM" id="CLU_722832_0_0_2"/>
<dbReference type="PaxDb" id="593117-TGAM_1296"/>
<name>C5A6D6_THEGJ</name>